<evidence type="ECO:0000256" key="6">
    <source>
        <dbReference type="PIRSR" id="PIRSR600183-50"/>
    </source>
</evidence>
<dbReference type="Gene3D" id="2.40.37.10">
    <property type="entry name" value="Lyase, Ornithine Decarboxylase, Chain A, domain 1"/>
    <property type="match status" value="1"/>
</dbReference>
<feature type="binding site" evidence="5">
    <location>
        <position position="231"/>
    </location>
    <ligand>
        <name>pyridoxal 5'-phosphate</name>
        <dbReference type="ChEBI" id="CHEBI:597326"/>
    </ligand>
</feature>
<feature type="modified residue" description="N6-(pyridoxal phosphate)lysine" evidence="5 6">
    <location>
        <position position="56"/>
    </location>
</feature>
<dbReference type="EC" id="4.1.1.20" evidence="5"/>
<evidence type="ECO:0000256" key="5">
    <source>
        <dbReference type="HAMAP-Rule" id="MF_02120"/>
    </source>
</evidence>
<dbReference type="Gene3D" id="3.20.20.10">
    <property type="entry name" value="Alanine racemase"/>
    <property type="match status" value="1"/>
</dbReference>
<evidence type="ECO:0000256" key="3">
    <source>
        <dbReference type="ARBA" id="ARBA00022898"/>
    </source>
</evidence>
<dbReference type="InterPro" id="IPR022644">
    <property type="entry name" value="De-COase2_N"/>
</dbReference>
<feature type="binding site" evidence="5">
    <location>
        <begin position="273"/>
        <end position="276"/>
    </location>
    <ligand>
        <name>pyridoxal 5'-phosphate</name>
        <dbReference type="ChEBI" id="CHEBI:597326"/>
    </ligand>
</feature>
<feature type="active site" description="Proton donor" evidence="6">
    <location>
        <position position="342"/>
    </location>
</feature>
<evidence type="ECO:0000256" key="4">
    <source>
        <dbReference type="ARBA" id="ARBA00023239"/>
    </source>
</evidence>
<dbReference type="GO" id="GO:0009089">
    <property type="term" value="P:lysine biosynthetic process via diaminopimelate"/>
    <property type="evidence" value="ECO:0007669"/>
    <property type="project" value="UniProtKB-UniRule"/>
</dbReference>
<comment type="catalytic activity">
    <reaction evidence="5">
        <text>meso-2,6-diaminopimelate + H(+) = L-lysine + CO2</text>
        <dbReference type="Rhea" id="RHEA:15101"/>
        <dbReference type="ChEBI" id="CHEBI:15378"/>
        <dbReference type="ChEBI" id="CHEBI:16526"/>
        <dbReference type="ChEBI" id="CHEBI:32551"/>
        <dbReference type="ChEBI" id="CHEBI:57791"/>
        <dbReference type="EC" id="4.1.1.20"/>
    </reaction>
</comment>
<dbReference type="UniPathway" id="UPA00034">
    <property type="reaction ID" value="UER00027"/>
</dbReference>
<comment type="similarity">
    <text evidence="5">Belongs to the Orn/Lys/Arg decarboxylase class-II family. LysA subfamily.</text>
</comment>
<feature type="binding site" evidence="5">
    <location>
        <position position="276"/>
    </location>
    <ligand>
        <name>substrate</name>
    </ligand>
</feature>
<keyword evidence="4 5" id="KW-0456">Lyase</keyword>
<dbReference type="SUPFAM" id="SSF51419">
    <property type="entry name" value="PLP-binding barrel"/>
    <property type="match status" value="1"/>
</dbReference>
<dbReference type="CDD" id="cd06828">
    <property type="entry name" value="PLPDE_III_DapDC"/>
    <property type="match status" value="1"/>
</dbReference>
<dbReference type="AlphaFoldDB" id="A0A7G6E4V8"/>
<dbReference type="OrthoDB" id="9802241at2"/>
<comment type="cofactor">
    <cofactor evidence="1 5 6">
        <name>pyridoxal 5'-phosphate</name>
        <dbReference type="ChEBI" id="CHEBI:597326"/>
    </cofactor>
</comment>
<keyword evidence="3 5" id="KW-0663">Pyridoxal phosphate</keyword>
<protein>
    <recommendedName>
        <fullName evidence="5">Diaminopimelate decarboxylase</fullName>
        <shortName evidence="5">DAP decarboxylase</shortName>
        <shortName evidence="5">DAPDC</shortName>
        <ecNumber evidence="5">4.1.1.20</ecNumber>
    </recommendedName>
</protein>
<dbReference type="GO" id="GO:0008836">
    <property type="term" value="F:diaminopimelate decarboxylase activity"/>
    <property type="evidence" value="ECO:0007669"/>
    <property type="project" value="UniProtKB-UniRule"/>
</dbReference>
<evidence type="ECO:0000313" key="9">
    <source>
        <dbReference type="Proteomes" id="UP000515847"/>
    </source>
</evidence>
<keyword evidence="9" id="KW-1185">Reference proteome</keyword>
<comment type="subunit">
    <text evidence="5">Homodimer.</text>
</comment>
<dbReference type="HAMAP" id="MF_02120">
    <property type="entry name" value="LysA"/>
    <property type="match status" value="1"/>
</dbReference>
<comment type="function">
    <text evidence="5">Specifically catalyzes the decarboxylation of meso-diaminopimelate (meso-DAP) to L-lysine.</text>
</comment>
<dbReference type="RefSeq" id="WP_034426263.1">
    <property type="nucleotide sequence ID" value="NZ_CP045798.1"/>
</dbReference>
<proteinExistence type="inferred from homology"/>
<dbReference type="Pfam" id="PF02784">
    <property type="entry name" value="Orn_Arg_deC_N"/>
    <property type="match status" value="1"/>
</dbReference>
<dbReference type="Proteomes" id="UP000515847">
    <property type="component" value="Chromosome"/>
</dbReference>
<evidence type="ECO:0000259" key="7">
    <source>
        <dbReference type="Pfam" id="PF02784"/>
    </source>
</evidence>
<keyword evidence="2 5" id="KW-0210">Decarboxylase</keyword>
<name>A0A7G6E4V8_THEFR</name>
<feature type="domain" description="Orn/DAP/Arg decarboxylase 2 N-terminal" evidence="7">
    <location>
        <begin position="31"/>
        <end position="279"/>
    </location>
</feature>
<keyword evidence="5" id="KW-0028">Amino-acid biosynthesis</keyword>
<dbReference type="PANTHER" id="PTHR43727">
    <property type="entry name" value="DIAMINOPIMELATE DECARBOXYLASE"/>
    <property type="match status" value="1"/>
</dbReference>
<reference evidence="8 9" key="1">
    <citation type="journal article" date="2019" name="Front. Microbiol.">
        <title>Thermoanaerosceptrum fracticalcis gen. nov. sp. nov., a Novel Fumarate-Fermenting Microorganism From a Deep Fractured Carbonate Aquifer of the US Great Basin.</title>
        <authorList>
            <person name="Hamilton-Brehm S.D."/>
            <person name="Stewart L.E."/>
            <person name="Zavarin M."/>
            <person name="Caldwell M."/>
            <person name="Lawson P.A."/>
            <person name="Onstott T.C."/>
            <person name="Grzymski J."/>
            <person name="Neveux I."/>
            <person name="Lollar B.S."/>
            <person name="Russell C.E."/>
            <person name="Moser D.P."/>
        </authorList>
    </citation>
    <scope>NUCLEOTIDE SEQUENCE [LARGE SCALE GENOMIC DNA]</scope>
    <source>
        <strain evidence="8 9">DRI-13</strain>
    </source>
</reference>
<dbReference type="InterPro" id="IPR009006">
    <property type="entry name" value="Ala_racemase/Decarboxylase_C"/>
</dbReference>
<dbReference type="FunFam" id="3.20.20.10:FF:000003">
    <property type="entry name" value="Diaminopimelate decarboxylase"/>
    <property type="match status" value="1"/>
</dbReference>
<gene>
    <name evidence="5" type="primary">lysA</name>
    <name evidence="8" type="ORF">BR63_12820</name>
</gene>
<comment type="pathway">
    <text evidence="5">Amino-acid biosynthesis; L-lysine biosynthesis via DAP pathway; L-lysine from DL-2,6-diaminopimelate: step 1/1.</text>
</comment>
<dbReference type="InterPro" id="IPR002986">
    <property type="entry name" value="DAP_deCOOHase_LysA"/>
</dbReference>
<feature type="binding site" evidence="5">
    <location>
        <position position="343"/>
    </location>
    <ligand>
        <name>substrate</name>
    </ligand>
</feature>
<dbReference type="GO" id="GO:0030170">
    <property type="term" value="F:pyridoxal phosphate binding"/>
    <property type="evidence" value="ECO:0007669"/>
    <property type="project" value="UniProtKB-UniRule"/>
</dbReference>
<accession>A0A7G6E4V8</accession>
<dbReference type="InterPro" id="IPR000183">
    <property type="entry name" value="Orn/DAP/Arg_de-COase"/>
</dbReference>
<keyword evidence="5" id="KW-0457">Lysine biosynthesis</keyword>
<sequence>MAEKKLPFTKAQLEEIIKEHPTPFHIYDEKAIRENARRLIQAFAWAPAFKEYFAVKATPNPYILKILREEGFGADCSSLAELVLAEKAGIVGENIVFTSNDTPAVEYQKAFELGAIINLDDISHIDYLEKHVGIPEIISFRYNPGPLREGGNSIIGNPEEAKYGLTRKQIFEAYKIMKEKGVKRFGIHTMVISNELDPNYFIETANMMFDLIIELYRTLDIRIELVNFGGGIGIPYRPEQEVVDLEYIGRGIRKAYEEKIVANGLHPLKLAMECGRMITGPYGYLVAMVLHKKEIYKNYVGLDACMANLMRPGMYGAYHHITVVGKEDWPLDHTYDVTGSLCENNDKFAIDRPLPRIDIGDIVVIHDTGAHGHAMGFNYNGKLRSAELLLKPDGSVELIRRAETLEDLFQTLDFSRL</sequence>
<dbReference type="EMBL" id="CP045798">
    <property type="protein sequence ID" value="QNB47112.1"/>
    <property type="molecule type" value="Genomic_DNA"/>
</dbReference>
<dbReference type="PRINTS" id="PR01181">
    <property type="entry name" value="DAPDCRBXLASE"/>
</dbReference>
<evidence type="ECO:0000256" key="1">
    <source>
        <dbReference type="ARBA" id="ARBA00001933"/>
    </source>
</evidence>
<dbReference type="SUPFAM" id="SSF50621">
    <property type="entry name" value="Alanine racemase C-terminal domain-like"/>
    <property type="match status" value="1"/>
</dbReference>
<dbReference type="KEGG" id="tfr:BR63_12820"/>
<evidence type="ECO:0000313" key="8">
    <source>
        <dbReference type="EMBL" id="QNB47112.1"/>
    </source>
</evidence>
<organism evidence="8 9">
    <name type="scientific">Thermanaerosceptrum fracticalcis</name>
    <dbReference type="NCBI Taxonomy" id="1712410"/>
    <lineage>
        <taxon>Bacteria</taxon>
        <taxon>Bacillati</taxon>
        <taxon>Bacillota</taxon>
        <taxon>Clostridia</taxon>
        <taxon>Eubacteriales</taxon>
        <taxon>Peptococcaceae</taxon>
        <taxon>Thermanaerosceptrum</taxon>
    </lineage>
</organism>
<feature type="binding site" evidence="5">
    <location>
        <position position="311"/>
    </location>
    <ligand>
        <name>substrate</name>
    </ligand>
</feature>
<dbReference type="InterPro" id="IPR029066">
    <property type="entry name" value="PLP-binding_barrel"/>
</dbReference>
<evidence type="ECO:0000256" key="2">
    <source>
        <dbReference type="ARBA" id="ARBA00022793"/>
    </source>
</evidence>
<dbReference type="PANTHER" id="PTHR43727:SF2">
    <property type="entry name" value="GROUP IV DECARBOXYLASE"/>
    <property type="match status" value="1"/>
</dbReference>
<comment type="caution">
    <text evidence="5">Lacks conserved residue(s) required for the propagation of feature annotation.</text>
</comment>
<feature type="binding site" evidence="5">
    <location>
        <position position="315"/>
    </location>
    <ligand>
        <name>substrate</name>
    </ligand>
</feature>
<dbReference type="PRINTS" id="PR01179">
    <property type="entry name" value="ODADCRBXLASE"/>
</dbReference>